<proteinExistence type="predicted"/>
<sequence length="648" mass="72229">MTGRIHLVFKTHLDIGFTDHAEKVRRLYHERFIPQAIATGEHFHAEDPSNPKFIWTTGAWLIWDHLNTRSSVEVARLEQAIEKGVIRWHGLPFTTHSELMSPPLFRAGLSYSAELDRRFGKKTIAAKMTDVPGHTRGIVPLMAEAGLKFLHIGVNTACPPPDVPEIFRWRAPGGEEIVVMYQRSYGATHLPEGLSEGLSFAHTNDNMGPQQIHQVVEILREMGHRHPGAQIRAGTLEDYGAFLWENRQRFPVVDLELGDSWIHGSASDPVKIARFRALQRLYDAFEAEGLNAARRAFGRGLTLVAEHTCGIDIKTFLRDETAWDRTDFEAARGKDFRFRYTEASWAEQRAYLDEAVAALSDEDRRRAHEALAETELPSVPPVVTGDAPDRAIEIDGWHVELDPATGDIHALAAPGGERLTGGESPLFGYRYESYDAVDVAAYMDSYITARPEWAVLDHDKPGLATARTALSSCWSPRFIGMAQTKEHLIVANQLPADAHERLGAPRRVDYIVSPVAGGVELAVILREKPANRMPEAGFAVFAPSGARNWELLKTGLWQDAARTARLGGGALHAVFAARAARKEGGRLEITPLDSPLVGPLGQRFMVFPPDPPDYRDGLRFNLHNNKWGTNFPMWWEGDLVSRFLISHG</sequence>
<dbReference type="Proteomes" id="UP001342418">
    <property type="component" value="Chromosome"/>
</dbReference>
<dbReference type="Pfam" id="PF16477">
    <property type="entry name" value="DUF5054"/>
    <property type="match status" value="1"/>
</dbReference>
<dbReference type="RefSeq" id="WP_338529032.1">
    <property type="nucleotide sequence ID" value="NZ_CP030941.1"/>
</dbReference>
<dbReference type="EMBL" id="CP030941">
    <property type="protein sequence ID" value="UUP16620.1"/>
    <property type="molecule type" value="Genomic_DNA"/>
</dbReference>
<reference evidence="1 2" key="1">
    <citation type="submission" date="2018-07" db="EMBL/GenBank/DDBJ databases">
        <title>Genome sequence of Nitratireductor thuwali#1536.</title>
        <authorList>
            <person name="Michoud G."/>
            <person name="Merlino G."/>
            <person name="Sefrji F.O."/>
            <person name="Daffonchio D."/>
        </authorList>
    </citation>
    <scope>NUCLEOTIDE SEQUENCE [LARGE SCALE GENOMIC DNA]</scope>
    <source>
        <strain evidence="2">Nit1536</strain>
    </source>
</reference>
<protein>
    <recommendedName>
        <fullName evidence="3">DUF5054 domain-containing protein</fullName>
    </recommendedName>
</protein>
<evidence type="ECO:0008006" key="3">
    <source>
        <dbReference type="Google" id="ProtNLM"/>
    </source>
</evidence>
<evidence type="ECO:0000313" key="1">
    <source>
        <dbReference type="EMBL" id="UUP16620.1"/>
    </source>
</evidence>
<name>A0ABY5MF10_9HYPH</name>
<organism evidence="1 2">
    <name type="scientific">Nitratireductor thuwali</name>
    <dbReference type="NCBI Taxonomy" id="2267699"/>
    <lineage>
        <taxon>Bacteria</taxon>
        <taxon>Pseudomonadati</taxon>
        <taxon>Pseudomonadota</taxon>
        <taxon>Alphaproteobacteria</taxon>
        <taxon>Hyphomicrobiales</taxon>
        <taxon>Phyllobacteriaceae</taxon>
        <taxon>Nitratireductor</taxon>
    </lineage>
</organism>
<evidence type="ECO:0000313" key="2">
    <source>
        <dbReference type="Proteomes" id="UP001342418"/>
    </source>
</evidence>
<dbReference type="InterPro" id="IPR032482">
    <property type="entry name" value="DUF5054"/>
</dbReference>
<keyword evidence="2" id="KW-1185">Reference proteome</keyword>
<accession>A0ABY5MF10</accession>
<dbReference type="InterPro" id="IPR011330">
    <property type="entry name" value="Glyco_hydro/deAcase_b/a-brl"/>
</dbReference>
<dbReference type="SUPFAM" id="SSF88713">
    <property type="entry name" value="Glycoside hydrolase/deacetylase"/>
    <property type="match status" value="1"/>
</dbReference>
<gene>
    <name evidence="1" type="ORF">NTH_01067</name>
</gene>
<dbReference type="CDD" id="cd10791">
    <property type="entry name" value="GH38N_AMII_like_1"/>
    <property type="match status" value="1"/>
</dbReference>